<proteinExistence type="predicted"/>
<dbReference type="EMBL" id="KQ435844">
    <property type="protein sequence ID" value="KOX71275.1"/>
    <property type="molecule type" value="Genomic_DNA"/>
</dbReference>
<gene>
    <name evidence="1" type="ORF">WN51_03509</name>
</gene>
<evidence type="ECO:0000313" key="1">
    <source>
        <dbReference type="EMBL" id="KOX71275.1"/>
    </source>
</evidence>
<reference evidence="1 2" key="1">
    <citation type="submission" date="2015-07" db="EMBL/GenBank/DDBJ databases">
        <title>The genome of Melipona quadrifasciata.</title>
        <authorList>
            <person name="Pan H."/>
            <person name="Kapheim K."/>
        </authorList>
    </citation>
    <scope>NUCLEOTIDE SEQUENCE [LARGE SCALE GENOMIC DNA]</scope>
    <source>
        <strain evidence="1">0111107301</strain>
        <tissue evidence="1">Whole body</tissue>
    </source>
</reference>
<name>A0A0M8ZU98_9HYME</name>
<sequence length="449" mass="50426">MKKFNVAGIEAVAPTHAFHRPLQVACLNRMPLSLSRLAVTWGGGGGTGGGSGLVATSRLSELELWRRGGVMLVVTFPCETCCFASADLPAEWSLPLPDDFECDGDKFVNNHRVTGSDSTERKRKEKKKSGASTVVDKLVEIIAKKILQSSRPMNTDNKIWMTISISVNFVPSFASTEQTSRGYFSTSAVEALTFKFGTPCTWKSDEQSVPRDPIGRKIVRRTDNGTAEFAISKVLYTQKIGADRKNWNNPVTLTQSWKMFFIFKRSASRLEIQASRNIEQVSESMSLCLLKSNKDYARARKSLALFININELTSDELCKTVEKFAMTDCNFLMENMEHCIEKYGEISKAIVDTSDAMAKSALFTKMDGPIPWPPKSPDFATFTCGGILTQKKKKKKRRIPHVQWKTKTHNLGEKGKYLKYKLLLIVMRANNSPTKIIRKEEYINTLKKE</sequence>
<dbReference type="Proteomes" id="UP000053105">
    <property type="component" value="Unassembled WGS sequence"/>
</dbReference>
<organism evidence="1 2">
    <name type="scientific">Melipona quadrifasciata</name>
    <dbReference type="NCBI Taxonomy" id="166423"/>
    <lineage>
        <taxon>Eukaryota</taxon>
        <taxon>Metazoa</taxon>
        <taxon>Ecdysozoa</taxon>
        <taxon>Arthropoda</taxon>
        <taxon>Hexapoda</taxon>
        <taxon>Insecta</taxon>
        <taxon>Pterygota</taxon>
        <taxon>Neoptera</taxon>
        <taxon>Endopterygota</taxon>
        <taxon>Hymenoptera</taxon>
        <taxon>Apocrita</taxon>
        <taxon>Aculeata</taxon>
        <taxon>Apoidea</taxon>
        <taxon>Anthophila</taxon>
        <taxon>Apidae</taxon>
        <taxon>Melipona</taxon>
    </lineage>
</organism>
<evidence type="ECO:0000313" key="2">
    <source>
        <dbReference type="Proteomes" id="UP000053105"/>
    </source>
</evidence>
<keyword evidence="2" id="KW-1185">Reference proteome</keyword>
<dbReference type="AlphaFoldDB" id="A0A0M8ZU98"/>
<protein>
    <submittedName>
        <fullName evidence="1">Uncharacterized protein</fullName>
    </submittedName>
</protein>
<accession>A0A0M8ZU98</accession>